<sequence length="204" mass="23342">MKFLVLIILLSLSFTCQAQLSIENINLQAGATLMDWDGLYRRIPGSYTRRSGYFGGITLRIKPNQAQRGFLNIALKYRQTHTDRTTNFERFKLDEIAASIGIGSSWKKIYFSLNGSAIFIIQKMKISNFPNQGSDINSVENFYASLSGKIGFNLTPRLSIVTEQALLNTKIYTNYWVQRGERFEVPRYPNWTLLGLSYAISKRE</sequence>
<name>A0A1H9GD59_9BACT</name>
<gene>
    <name evidence="2" type="ORF">SAMN05444359_110134</name>
</gene>
<evidence type="ECO:0000256" key="1">
    <source>
        <dbReference type="SAM" id="SignalP"/>
    </source>
</evidence>
<dbReference type="Proteomes" id="UP000199021">
    <property type="component" value="Unassembled WGS sequence"/>
</dbReference>
<dbReference type="RefSeq" id="WP_090168188.1">
    <property type="nucleotide sequence ID" value="NZ_FOFB01000010.1"/>
</dbReference>
<organism evidence="2 3">
    <name type="scientific">Neolewinella agarilytica</name>
    <dbReference type="NCBI Taxonomy" id="478744"/>
    <lineage>
        <taxon>Bacteria</taxon>
        <taxon>Pseudomonadati</taxon>
        <taxon>Bacteroidota</taxon>
        <taxon>Saprospiria</taxon>
        <taxon>Saprospirales</taxon>
        <taxon>Lewinellaceae</taxon>
        <taxon>Neolewinella</taxon>
    </lineage>
</organism>
<proteinExistence type="predicted"/>
<dbReference type="EMBL" id="FOFB01000010">
    <property type="protein sequence ID" value="SEQ48041.1"/>
    <property type="molecule type" value="Genomic_DNA"/>
</dbReference>
<feature type="chain" id="PRO_5011594182" description="Outer membrane protein beta-barrel domain-containing protein" evidence="1">
    <location>
        <begin position="19"/>
        <end position="204"/>
    </location>
</feature>
<reference evidence="3" key="1">
    <citation type="submission" date="2016-10" db="EMBL/GenBank/DDBJ databases">
        <authorList>
            <person name="Varghese N."/>
            <person name="Submissions S."/>
        </authorList>
    </citation>
    <scope>NUCLEOTIDE SEQUENCE [LARGE SCALE GENOMIC DNA]</scope>
    <source>
        <strain evidence="3">DSM 24740</strain>
    </source>
</reference>
<evidence type="ECO:0008006" key="4">
    <source>
        <dbReference type="Google" id="ProtNLM"/>
    </source>
</evidence>
<feature type="signal peptide" evidence="1">
    <location>
        <begin position="1"/>
        <end position="18"/>
    </location>
</feature>
<evidence type="ECO:0000313" key="3">
    <source>
        <dbReference type="Proteomes" id="UP000199021"/>
    </source>
</evidence>
<keyword evidence="3" id="KW-1185">Reference proteome</keyword>
<keyword evidence="1" id="KW-0732">Signal</keyword>
<dbReference type="AlphaFoldDB" id="A0A1H9GD59"/>
<dbReference type="STRING" id="478744.SAMN05444359_110134"/>
<dbReference type="InParanoid" id="A0A1H9GD59"/>
<accession>A0A1H9GD59</accession>
<protein>
    <recommendedName>
        <fullName evidence="4">Outer membrane protein beta-barrel domain-containing protein</fullName>
    </recommendedName>
</protein>
<evidence type="ECO:0000313" key="2">
    <source>
        <dbReference type="EMBL" id="SEQ48041.1"/>
    </source>
</evidence>